<evidence type="ECO:0000256" key="1">
    <source>
        <dbReference type="ARBA" id="ARBA00004496"/>
    </source>
</evidence>
<evidence type="ECO:0000256" key="10">
    <source>
        <dbReference type="ARBA" id="ARBA00031323"/>
    </source>
</evidence>
<reference evidence="12" key="2">
    <citation type="submission" date="2020-09" db="EMBL/GenBank/DDBJ databases">
        <authorList>
            <person name="Sun Q."/>
            <person name="Ohkuma M."/>
        </authorList>
    </citation>
    <scope>NUCLEOTIDE SEQUENCE</scope>
    <source>
        <strain evidence="12">JCM 4386</strain>
    </source>
</reference>
<dbReference type="AlphaFoldDB" id="A0A918L784"/>
<evidence type="ECO:0000256" key="5">
    <source>
        <dbReference type="ARBA" id="ARBA00022490"/>
    </source>
</evidence>
<evidence type="ECO:0000256" key="9">
    <source>
        <dbReference type="ARBA" id="ARBA00030757"/>
    </source>
</evidence>
<dbReference type="Proteomes" id="UP000606194">
    <property type="component" value="Unassembled WGS sequence"/>
</dbReference>
<dbReference type="EC" id="2.1.1.77" evidence="3"/>
<proteinExistence type="inferred from homology"/>
<comment type="similarity">
    <text evidence="2">Belongs to the methyltransferase superfamily. L-isoaspartyl/D-aspartyl protein methyltransferase family.</text>
</comment>
<dbReference type="Pfam" id="PF01135">
    <property type="entry name" value="PCMT"/>
    <property type="match status" value="1"/>
</dbReference>
<dbReference type="InterPro" id="IPR027573">
    <property type="entry name" value="Methyltran_FxLD"/>
</dbReference>
<dbReference type="RefSeq" id="WP_190152723.1">
    <property type="nucleotide sequence ID" value="NZ_BMTL01000031.1"/>
</dbReference>
<dbReference type="InterPro" id="IPR000682">
    <property type="entry name" value="PCMT"/>
</dbReference>
<dbReference type="InterPro" id="IPR029063">
    <property type="entry name" value="SAM-dependent_MTases_sf"/>
</dbReference>
<dbReference type="NCBIfam" id="TIGR04364">
    <property type="entry name" value="methyltran_FxLD"/>
    <property type="match status" value="1"/>
</dbReference>
<comment type="subcellular location">
    <subcellularLocation>
        <location evidence="1">Cytoplasm</location>
    </subcellularLocation>
</comment>
<evidence type="ECO:0000256" key="8">
    <source>
        <dbReference type="ARBA" id="ARBA00022691"/>
    </source>
</evidence>
<evidence type="ECO:0000256" key="6">
    <source>
        <dbReference type="ARBA" id="ARBA00022603"/>
    </source>
</evidence>
<evidence type="ECO:0000256" key="11">
    <source>
        <dbReference type="ARBA" id="ARBA00031350"/>
    </source>
</evidence>
<dbReference type="PANTHER" id="PTHR11579:SF0">
    <property type="entry name" value="PROTEIN-L-ISOASPARTATE(D-ASPARTATE) O-METHYLTRANSFERASE"/>
    <property type="match status" value="1"/>
</dbReference>
<dbReference type="GO" id="GO:0004719">
    <property type="term" value="F:protein-L-isoaspartate (D-aspartate) O-methyltransferase activity"/>
    <property type="evidence" value="ECO:0007669"/>
    <property type="project" value="UniProtKB-EC"/>
</dbReference>
<evidence type="ECO:0000256" key="4">
    <source>
        <dbReference type="ARBA" id="ARBA00013346"/>
    </source>
</evidence>
<keyword evidence="5" id="KW-0963">Cytoplasm</keyword>
<accession>A0A918L784</accession>
<evidence type="ECO:0000256" key="3">
    <source>
        <dbReference type="ARBA" id="ARBA00011890"/>
    </source>
</evidence>
<dbReference type="EMBL" id="BMTL01000031">
    <property type="protein sequence ID" value="GGS15130.1"/>
    <property type="molecule type" value="Genomic_DNA"/>
</dbReference>
<dbReference type="SUPFAM" id="SSF53335">
    <property type="entry name" value="S-adenosyl-L-methionine-dependent methyltransferases"/>
    <property type="match status" value="1"/>
</dbReference>
<protein>
    <recommendedName>
        <fullName evidence="4">Protein-L-isoaspartate O-methyltransferase</fullName>
        <ecNumber evidence="3">2.1.1.77</ecNumber>
    </recommendedName>
    <alternativeName>
        <fullName evidence="11">L-isoaspartyl protein carboxyl methyltransferase</fullName>
    </alternativeName>
    <alternativeName>
        <fullName evidence="9">Protein L-isoaspartyl methyltransferase</fullName>
    </alternativeName>
    <alternativeName>
        <fullName evidence="10">Protein-beta-aspartate methyltransferase</fullName>
    </alternativeName>
</protein>
<sequence>MNTDTGASPENLRNRLVDAILKQDPSGLRDARIETAMRTVPRHAFLPDAPLQEAYANKSVTIKENPDEDALPLSCASQPDVVHFMLVQLAVREGDNVFEIGAGTGYNAALLKHLAGPSGHVTTCDIDPDVTAYARRMLDANGYCDVRVVTRDGALGAEEFGPYDRMIAAVGMWDLPGAWWDQLAVGGRLVVPLRWRGLSRSVAFRREKDRMRSDSVKMCGFLPVIGQDGERDGYIDDDRLVRLYWDEDQPIVPELLRDALTRPKTVVWTDATVGPVESFDGVWLRLSATERATCRITANPAAMKAGLHRPASPALSPALVEGDSIAYFTLERTADGPGTEPRFRLGAVGYGPAGADLAERICAQIRAWSPARTVEPAVTAYPADTPDNDLADGAVIDRPSVRLVITY</sequence>
<dbReference type="CDD" id="cd02440">
    <property type="entry name" value="AdoMet_MTases"/>
    <property type="match status" value="1"/>
</dbReference>
<keyword evidence="8" id="KW-0949">S-adenosyl-L-methionine</keyword>
<keyword evidence="6" id="KW-0489">Methyltransferase</keyword>
<comment type="caution">
    <text evidence="12">The sequence shown here is derived from an EMBL/GenBank/DDBJ whole genome shotgun (WGS) entry which is preliminary data.</text>
</comment>
<keyword evidence="13" id="KW-1185">Reference proteome</keyword>
<reference evidence="12" key="1">
    <citation type="journal article" date="2014" name="Int. J. Syst. Evol. Microbiol.">
        <title>Complete genome sequence of Corynebacterium casei LMG S-19264T (=DSM 44701T), isolated from a smear-ripened cheese.</title>
        <authorList>
            <consortium name="US DOE Joint Genome Institute (JGI-PGF)"/>
            <person name="Walter F."/>
            <person name="Albersmeier A."/>
            <person name="Kalinowski J."/>
            <person name="Ruckert C."/>
        </authorList>
    </citation>
    <scope>NUCLEOTIDE SEQUENCE</scope>
    <source>
        <strain evidence="12">JCM 4386</strain>
    </source>
</reference>
<dbReference type="GO" id="GO:0005737">
    <property type="term" value="C:cytoplasm"/>
    <property type="evidence" value="ECO:0007669"/>
    <property type="project" value="UniProtKB-SubCell"/>
</dbReference>
<keyword evidence="7" id="KW-0808">Transferase</keyword>
<evidence type="ECO:0000256" key="7">
    <source>
        <dbReference type="ARBA" id="ARBA00022679"/>
    </source>
</evidence>
<evidence type="ECO:0000313" key="12">
    <source>
        <dbReference type="EMBL" id="GGS15130.1"/>
    </source>
</evidence>
<dbReference type="Gene3D" id="3.40.50.150">
    <property type="entry name" value="Vaccinia Virus protein VP39"/>
    <property type="match status" value="1"/>
</dbReference>
<evidence type="ECO:0000256" key="2">
    <source>
        <dbReference type="ARBA" id="ARBA00005369"/>
    </source>
</evidence>
<gene>
    <name evidence="12" type="ORF">GCM10010269_62920</name>
</gene>
<name>A0A918L784_9ACTN</name>
<organism evidence="12 13">
    <name type="scientific">Streptomyces humidus</name>
    <dbReference type="NCBI Taxonomy" id="52259"/>
    <lineage>
        <taxon>Bacteria</taxon>
        <taxon>Bacillati</taxon>
        <taxon>Actinomycetota</taxon>
        <taxon>Actinomycetes</taxon>
        <taxon>Kitasatosporales</taxon>
        <taxon>Streptomycetaceae</taxon>
        <taxon>Streptomyces</taxon>
    </lineage>
</organism>
<evidence type="ECO:0000313" key="13">
    <source>
        <dbReference type="Proteomes" id="UP000606194"/>
    </source>
</evidence>
<dbReference type="PANTHER" id="PTHR11579">
    <property type="entry name" value="PROTEIN-L-ISOASPARTATE O-METHYLTRANSFERASE"/>
    <property type="match status" value="1"/>
</dbReference>
<dbReference type="GO" id="GO:0032259">
    <property type="term" value="P:methylation"/>
    <property type="evidence" value="ECO:0007669"/>
    <property type="project" value="UniProtKB-KW"/>
</dbReference>